<dbReference type="PANTHER" id="PTHR47991">
    <property type="entry name" value="OXOGLUTARATE/IRON-DEPENDENT DIOXYGENASE"/>
    <property type="match status" value="1"/>
</dbReference>
<dbReference type="SUPFAM" id="SSF51197">
    <property type="entry name" value="Clavaminate synthase-like"/>
    <property type="match status" value="1"/>
</dbReference>
<dbReference type="InterPro" id="IPR050295">
    <property type="entry name" value="Plant_2OG-oxidoreductases"/>
</dbReference>
<dbReference type="EMBL" id="OX459126">
    <property type="protein sequence ID" value="CAI9117887.1"/>
    <property type="molecule type" value="Genomic_DNA"/>
</dbReference>
<comment type="similarity">
    <text evidence="1 4">Belongs to the iron/ascorbate-dependent oxidoreductase family.</text>
</comment>
<dbReference type="GO" id="GO:0009805">
    <property type="term" value="P:coumarin biosynthetic process"/>
    <property type="evidence" value="ECO:0007669"/>
    <property type="project" value="UniProtKB-ARBA"/>
</dbReference>
<dbReference type="InterPro" id="IPR005123">
    <property type="entry name" value="Oxoglu/Fe-dep_dioxygenase_dom"/>
</dbReference>
<proteinExistence type="inferred from homology"/>
<feature type="domain" description="Fe2OG dioxygenase" evidence="5">
    <location>
        <begin position="176"/>
        <end position="279"/>
    </location>
</feature>
<dbReference type="Gene3D" id="2.60.120.330">
    <property type="entry name" value="B-lactam Antibiotic, Isopenicillin N Synthase, Chain"/>
    <property type="match status" value="1"/>
</dbReference>
<evidence type="ECO:0000256" key="2">
    <source>
        <dbReference type="ARBA" id="ARBA00022723"/>
    </source>
</evidence>
<sequence>MDQTPQNKEDYFQLVPRCYTEMVDLPVIEIDGINHQSRRTIIVEDIANACKTYGFFQIVNHGIPQKVLDGALSTASSFFELPTNEKMKYRSDDVKSPVRYGTSLKDNAKYRRVVLKHYANPLDKYIALWPDNPHDYREKMSEYAKATQKLGVSLMGIITEGLGLGPEYKSDKMVKGVQAIMVNSYPPNPAAAQPDLELGLPPHSDCSCLSIVLQGSRGLQIQDSDGIWRDVSYVKGALVVNIGDCVEVMSNGVYKSVVHRVKILSNNFTRISIASLHSSALDEKVEVAEELVDDEKRPKGYKESTFNDFLNFISRNDISEGNYFIDTLRLVQSFVVPK</sequence>
<protein>
    <submittedName>
        <fullName evidence="6">OLC1v1019375C1</fullName>
    </submittedName>
</protein>
<evidence type="ECO:0000259" key="5">
    <source>
        <dbReference type="PROSITE" id="PS51471"/>
    </source>
</evidence>
<dbReference type="Pfam" id="PF14226">
    <property type="entry name" value="DIOX_N"/>
    <property type="match status" value="1"/>
</dbReference>
<evidence type="ECO:0000313" key="7">
    <source>
        <dbReference type="Proteomes" id="UP001161247"/>
    </source>
</evidence>
<organism evidence="6 7">
    <name type="scientific">Oldenlandia corymbosa var. corymbosa</name>
    <dbReference type="NCBI Taxonomy" id="529605"/>
    <lineage>
        <taxon>Eukaryota</taxon>
        <taxon>Viridiplantae</taxon>
        <taxon>Streptophyta</taxon>
        <taxon>Embryophyta</taxon>
        <taxon>Tracheophyta</taxon>
        <taxon>Spermatophyta</taxon>
        <taxon>Magnoliopsida</taxon>
        <taxon>eudicotyledons</taxon>
        <taxon>Gunneridae</taxon>
        <taxon>Pentapetalae</taxon>
        <taxon>asterids</taxon>
        <taxon>lamiids</taxon>
        <taxon>Gentianales</taxon>
        <taxon>Rubiaceae</taxon>
        <taxon>Rubioideae</taxon>
        <taxon>Spermacoceae</taxon>
        <taxon>Hedyotis-Oldenlandia complex</taxon>
        <taxon>Oldenlandia</taxon>
    </lineage>
</organism>
<keyword evidence="3 4" id="KW-0408">Iron</keyword>
<dbReference type="GO" id="GO:0046872">
    <property type="term" value="F:metal ion binding"/>
    <property type="evidence" value="ECO:0007669"/>
    <property type="project" value="UniProtKB-KW"/>
</dbReference>
<evidence type="ECO:0000313" key="6">
    <source>
        <dbReference type="EMBL" id="CAI9117887.1"/>
    </source>
</evidence>
<dbReference type="Pfam" id="PF03171">
    <property type="entry name" value="2OG-FeII_Oxy"/>
    <property type="match status" value="1"/>
</dbReference>
<dbReference type="GO" id="GO:0016706">
    <property type="term" value="F:2-oxoglutarate-dependent dioxygenase activity"/>
    <property type="evidence" value="ECO:0007669"/>
    <property type="project" value="UniProtKB-ARBA"/>
</dbReference>
<dbReference type="InterPro" id="IPR044861">
    <property type="entry name" value="IPNS-like_FE2OG_OXY"/>
</dbReference>
<reference evidence="6" key="1">
    <citation type="submission" date="2023-03" db="EMBL/GenBank/DDBJ databases">
        <authorList>
            <person name="Julca I."/>
        </authorList>
    </citation>
    <scope>NUCLEOTIDE SEQUENCE</scope>
</reference>
<dbReference type="Proteomes" id="UP001161247">
    <property type="component" value="Chromosome 9"/>
</dbReference>
<keyword evidence="2 4" id="KW-0479">Metal-binding</keyword>
<dbReference type="PROSITE" id="PS51471">
    <property type="entry name" value="FE2OG_OXY"/>
    <property type="match status" value="1"/>
</dbReference>
<dbReference type="AlphaFoldDB" id="A0AAV1EEB7"/>
<accession>A0AAV1EEB7</accession>
<dbReference type="GO" id="GO:0002238">
    <property type="term" value="P:response to molecule of fungal origin"/>
    <property type="evidence" value="ECO:0007669"/>
    <property type="project" value="UniProtKB-ARBA"/>
</dbReference>
<name>A0AAV1EEB7_OLDCO</name>
<dbReference type="InterPro" id="IPR026992">
    <property type="entry name" value="DIOX_N"/>
</dbReference>
<evidence type="ECO:0000256" key="4">
    <source>
        <dbReference type="RuleBase" id="RU003682"/>
    </source>
</evidence>
<evidence type="ECO:0000256" key="1">
    <source>
        <dbReference type="ARBA" id="ARBA00008056"/>
    </source>
</evidence>
<keyword evidence="4" id="KW-0560">Oxidoreductase</keyword>
<evidence type="ECO:0000256" key="3">
    <source>
        <dbReference type="ARBA" id="ARBA00023004"/>
    </source>
</evidence>
<dbReference type="InterPro" id="IPR027443">
    <property type="entry name" value="IPNS-like_sf"/>
</dbReference>
<gene>
    <name evidence="6" type="ORF">OLC1_LOCUS23877</name>
</gene>
<keyword evidence="7" id="KW-1185">Reference proteome</keyword>